<protein>
    <submittedName>
        <fullName evidence="1">Uncharacterized protein</fullName>
    </submittedName>
</protein>
<organism evidence="1 2">
    <name type="scientific">Flavobacterium ginsengiterrae</name>
    <dbReference type="NCBI Taxonomy" id="871695"/>
    <lineage>
        <taxon>Bacteria</taxon>
        <taxon>Pseudomonadati</taxon>
        <taxon>Bacteroidota</taxon>
        <taxon>Flavobacteriia</taxon>
        <taxon>Flavobacteriales</taxon>
        <taxon>Flavobacteriaceae</taxon>
        <taxon>Flavobacterium</taxon>
    </lineage>
</organism>
<comment type="caution">
    <text evidence="1">The sequence shown here is derived from an EMBL/GenBank/DDBJ whole genome shotgun (WGS) entry which is preliminary data.</text>
</comment>
<reference evidence="2" key="1">
    <citation type="journal article" date="2019" name="Int. J. Syst. Evol. Microbiol.">
        <title>The Global Catalogue of Microorganisms (GCM) 10K type strain sequencing project: providing services to taxonomists for standard genome sequencing and annotation.</title>
        <authorList>
            <consortium name="The Broad Institute Genomics Platform"/>
            <consortium name="The Broad Institute Genome Sequencing Center for Infectious Disease"/>
            <person name="Wu L."/>
            <person name="Ma J."/>
        </authorList>
    </citation>
    <scope>NUCLEOTIDE SEQUENCE [LARGE SCALE GENOMIC DNA]</scope>
    <source>
        <strain evidence="2">JCM 17337</strain>
    </source>
</reference>
<sequence length="80" mass="9088">MGKYQDEINNLLLNTAVNKKQVFDFSFAAHVEEFQKTFAFYRQTLDQSVKWGIQNIYIFFINDTTANAKAGVSNGFGVIA</sequence>
<evidence type="ECO:0000313" key="2">
    <source>
        <dbReference type="Proteomes" id="UP001500748"/>
    </source>
</evidence>
<proteinExistence type="predicted"/>
<dbReference type="EMBL" id="BAABDU010000004">
    <property type="protein sequence ID" value="GAA3773318.1"/>
    <property type="molecule type" value="Genomic_DNA"/>
</dbReference>
<name>A0ABP7GSY6_9FLAO</name>
<accession>A0ABP7GSY6</accession>
<evidence type="ECO:0000313" key="1">
    <source>
        <dbReference type="EMBL" id="GAA3773318.1"/>
    </source>
</evidence>
<keyword evidence="2" id="KW-1185">Reference proteome</keyword>
<gene>
    <name evidence="1" type="ORF">GCM10022423_29770</name>
</gene>
<dbReference type="RefSeq" id="WP_345145400.1">
    <property type="nucleotide sequence ID" value="NZ_BAABDU010000004.1"/>
</dbReference>
<dbReference type="Proteomes" id="UP001500748">
    <property type="component" value="Unassembled WGS sequence"/>
</dbReference>